<dbReference type="EMBL" id="CP080507">
    <property type="protein sequence ID" value="QYM79693.1"/>
    <property type="molecule type" value="Genomic_DNA"/>
</dbReference>
<dbReference type="InterPro" id="IPR043519">
    <property type="entry name" value="NT_sf"/>
</dbReference>
<dbReference type="Gene3D" id="3.30.460.10">
    <property type="entry name" value="Beta Polymerase, domain 2"/>
    <property type="match status" value="1"/>
</dbReference>
<sequence>MPSPALDRLTLIACVHTALENQPWAHTLWEGGSASFGRTDTWSDADLQAVVDDDHVPDAFAAVESALAKIAPVDDRLIVPEPAWHGHSQRFYRFTGSPPWLLLDFCVMKLSAPYKFNDELHGRPPVLFDRAGLFARPRPVDRLALETRLRDRLAQLTARLKFFGHFPDKELRRGHLIDALHWYQSIVLTALVEMLRIKHDPLRHNWGNRYLHQTLPAADAARLQRLMFVADPAAIPSHCREALAWLESLAAELAAMPSLANPH</sequence>
<gene>
    <name evidence="1" type="ORF">K0B96_03475</name>
</gene>
<dbReference type="Proteomes" id="UP000825051">
    <property type="component" value="Chromosome"/>
</dbReference>
<dbReference type="RefSeq" id="WP_220163896.1">
    <property type="nucleotide sequence ID" value="NZ_CP080507.1"/>
</dbReference>
<name>A0A8F9TWR4_9BACT</name>
<reference evidence="1" key="1">
    <citation type="submission" date="2021-08" db="EMBL/GenBank/DDBJ databases">
        <title>Genome of a novel bacterium of the phylum Verrucomicrobia, Oleiharenicola sp. KSB-15.</title>
        <authorList>
            <person name="Chung J.-H."/>
            <person name="Ahn J.-H."/>
            <person name="Yoon Y."/>
            <person name="Kim D.-Y."/>
            <person name="An S.-H."/>
            <person name="Park I."/>
            <person name="Yeon J."/>
        </authorList>
    </citation>
    <scope>NUCLEOTIDE SEQUENCE</scope>
    <source>
        <strain evidence="1">KSB-15</strain>
    </source>
</reference>
<evidence type="ECO:0000313" key="1">
    <source>
        <dbReference type="EMBL" id="QYM79693.1"/>
    </source>
</evidence>
<dbReference type="AlphaFoldDB" id="A0A8F9TWR4"/>
<dbReference type="KEGG" id="ole:K0B96_03475"/>
<keyword evidence="2" id="KW-1185">Reference proteome</keyword>
<evidence type="ECO:0000313" key="2">
    <source>
        <dbReference type="Proteomes" id="UP000825051"/>
    </source>
</evidence>
<organism evidence="1 2">
    <name type="scientific">Horticoccus luteus</name>
    <dbReference type="NCBI Taxonomy" id="2862869"/>
    <lineage>
        <taxon>Bacteria</taxon>
        <taxon>Pseudomonadati</taxon>
        <taxon>Verrucomicrobiota</taxon>
        <taxon>Opitutia</taxon>
        <taxon>Opitutales</taxon>
        <taxon>Opitutaceae</taxon>
        <taxon>Horticoccus</taxon>
    </lineage>
</organism>
<proteinExistence type="predicted"/>
<protein>
    <submittedName>
        <fullName evidence="1">Uncharacterized protein</fullName>
    </submittedName>
</protein>
<accession>A0A8F9TWR4</accession>